<protein>
    <submittedName>
        <fullName evidence="2">Uncharacterized protein</fullName>
    </submittedName>
</protein>
<gene>
    <name evidence="2" type="ORF">B0T10DRAFT_453615</name>
</gene>
<dbReference type="Proteomes" id="UP000777438">
    <property type="component" value="Unassembled WGS sequence"/>
</dbReference>
<feature type="compositionally biased region" description="Pro residues" evidence="1">
    <location>
        <begin position="186"/>
        <end position="195"/>
    </location>
</feature>
<feature type="region of interest" description="Disordered" evidence="1">
    <location>
        <begin position="1"/>
        <end position="28"/>
    </location>
</feature>
<sequence length="227" mass="25579">MPTNNYTQNRFPSGFLPPDACASRNPRAPDTLRGTMTEISAQPLSKLAICTEEPSADRELQRARASPPRMKVPLLRKQIYNNLESHRLLRLKINLLRLKYPEVVPPSKGNSRMTECLTTRYDNSGKTLESSKTEKLSQSLNSFYETMRLRKARTRDTQTQQYKQSKILESLLISRHDPLPENSIDLPPPPPPWSPFPATASSQETTIAIDTKNNDGNSSLSRKEAGS</sequence>
<evidence type="ECO:0000256" key="1">
    <source>
        <dbReference type="SAM" id="MobiDB-lite"/>
    </source>
</evidence>
<feature type="compositionally biased region" description="Polar residues" evidence="1">
    <location>
        <begin position="199"/>
        <end position="208"/>
    </location>
</feature>
<evidence type="ECO:0000313" key="3">
    <source>
        <dbReference type="Proteomes" id="UP000777438"/>
    </source>
</evidence>
<accession>A0A9P8WFR7</accession>
<dbReference type="AlphaFoldDB" id="A0A9P8WFR7"/>
<keyword evidence="3" id="KW-1185">Reference proteome</keyword>
<reference evidence="2 3" key="1">
    <citation type="journal article" date="2021" name="Nat. Commun.">
        <title>Genetic determinants of endophytism in the Arabidopsis root mycobiome.</title>
        <authorList>
            <person name="Mesny F."/>
            <person name="Miyauchi S."/>
            <person name="Thiergart T."/>
            <person name="Pickel B."/>
            <person name="Atanasova L."/>
            <person name="Karlsson M."/>
            <person name="Huettel B."/>
            <person name="Barry K.W."/>
            <person name="Haridas S."/>
            <person name="Chen C."/>
            <person name="Bauer D."/>
            <person name="Andreopoulos W."/>
            <person name="Pangilinan J."/>
            <person name="LaButti K."/>
            <person name="Riley R."/>
            <person name="Lipzen A."/>
            <person name="Clum A."/>
            <person name="Drula E."/>
            <person name="Henrissat B."/>
            <person name="Kohler A."/>
            <person name="Grigoriev I.V."/>
            <person name="Martin F.M."/>
            <person name="Hacquard S."/>
        </authorList>
    </citation>
    <scope>NUCLEOTIDE SEQUENCE [LARGE SCALE GENOMIC DNA]</scope>
    <source>
        <strain evidence="2 3">MPI-CAGE-CH-0241</strain>
    </source>
</reference>
<proteinExistence type="predicted"/>
<name>A0A9P8WFR7_9HYPO</name>
<evidence type="ECO:0000313" key="2">
    <source>
        <dbReference type="EMBL" id="KAH6898271.1"/>
    </source>
</evidence>
<comment type="caution">
    <text evidence="2">The sequence shown here is derived from an EMBL/GenBank/DDBJ whole genome shotgun (WGS) entry which is preliminary data.</text>
</comment>
<feature type="compositionally biased region" description="Polar residues" evidence="1">
    <location>
        <begin position="1"/>
        <end position="11"/>
    </location>
</feature>
<feature type="region of interest" description="Disordered" evidence="1">
    <location>
        <begin position="178"/>
        <end position="227"/>
    </location>
</feature>
<organism evidence="2 3">
    <name type="scientific">Thelonectria olida</name>
    <dbReference type="NCBI Taxonomy" id="1576542"/>
    <lineage>
        <taxon>Eukaryota</taxon>
        <taxon>Fungi</taxon>
        <taxon>Dikarya</taxon>
        <taxon>Ascomycota</taxon>
        <taxon>Pezizomycotina</taxon>
        <taxon>Sordariomycetes</taxon>
        <taxon>Hypocreomycetidae</taxon>
        <taxon>Hypocreales</taxon>
        <taxon>Nectriaceae</taxon>
        <taxon>Thelonectria</taxon>
    </lineage>
</organism>
<dbReference type="EMBL" id="JAGPYM010000002">
    <property type="protein sequence ID" value="KAH6898271.1"/>
    <property type="molecule type" value="Genomic_DNA"/>
</dbReference>